<evidence type="ECO:0000313" key="2">
    <source>
        <dbReference type="Araport" id="AT4G00780"/>
    </source>
</evidence>
<dbReference type="ExpressionAtlas" id="A0A178UXI0">
    <property type="expression patterns" value="baseline and differential"/>
</dbReference>
<protein>
    <recommendedName>
        <fullName evidence="1">MATH domain-containing protein</fullName>
    </recommendedName>
</protein>
<reference evidence="6" key="1">
    <citation type="journal article" date="2016" name="Proc. Natl. Acad. Sci. U.S.A.">
        <title>Chromosome-level assembly of Arabidopsis thaliana Ler reveals the extent of translocation and inversion polymorphisms.</title>
        <authorList>
            <person name="Zapata L."/>
            <person name="Ding J."/>
            <person name="Willing E.M."/>
            <person name="Hartwig B."/>
            <person name="Bezdan D."/>
            <person name="Jiao W.B."/>
            <person name="Patel V."/>
            <person name="Velikkakam James G."/>
            <person name="Koornneef M."/>
            <person name="Ossowski S."/>
            <person name="Schneeberger K."/>
        </authorList>
    </citation>
    <scope>NUCLEOTIDE SEQUENCE [LARGE SCALE GENOMIC DNA]</scope>
    <source>
        <strain evidence="6">cv. Landsberg erecta</strain>
    </source>
</reference>
<dbReference type="InterPro" id="IPR008974">
    <property type="entry name" value="TRAF-like"/>
</dbReference>
<dbReference type="PANTHER" id="PTHR46162">
    <property type="entry name" value="TRAF-LIKE FAMILY PROTEIN"/>
    <property type="match status" value="1"/>
</dbReference>
<organism evidence="4 6">
    <name type="scientific">Arabidopsis thaliana</name>
    <name type="common">Mouse-ear cress</name>
    <dbReference type="NCBI Taxonomy" id="3702"/>
    <lineage>
        <taxon>Eukaryota</taxon>
        <taxon>Viridiplantae</taxon>
        <taxon>Streptophyta</taxon>
        <taxon>Embryophyta</taxon>
        <taxon>Tracheophyta</taxon>
        <taxon>Spermatophyta</taxon>
        <taxon>Magnoliopsida</taxon>
        <taxon>eudicotyledons</taxon>
        <taxon>Gunneridae</taxon>
        <taxon>Pentapetalae</taxon>
        <taxon>rosids</taxon>
        <taxon>malvids</taxon>
        <taxon>Brassicales</taxon>
        <taxon>Brassicaceae</taxon>
        <taxon>Camelineae</taxon>
        <taxon>Arabidopsis</taxon>
    </lineage>
</organism>
<reference evidence="5 7" key="3">
    <citation type="submission" date="2019-11" db="EMBL/GenBank/DDBJ databases">
        <authorList>
            <person name="Jiao W.-B."/>
            <person name="Schneeberger K."/>
        </authorList>
    </citation>
    <scope>NUCLEOTIDE SEQUENCE [LARGE SCALE GENOMIC DNA]</scope>
    <source>
        <strain evidence="7">cv. An-1</strain>
        <strain evidence="8">cv. C24</strain>
    </source>
</reference>
<sequence>MSRPIPIEEMVRLFKIRHTTSHLFKIDNFSLLKKHGIEKVESSVFDLAGHKWKLSVYPNGHKNAKGTHVSMFLVNQVPVNDMPTYELLVVSQLERKWHTHGRDEFDINPEPASEGFLRFISLADLERKGFLIGDCCMFGVKFHGIEPANPGTAECFSLIEKPLNHKVTWMMSKFSSFNPGKAHQSNEFVVGTRKWRLEVHPRGYMDEKDKSFSVYLSAEGFVNNAPMTKTYAKFKLRVLDQVSWNHVEESGLSWFDAEPSDQSGFADFMPLGKLNEPYLVKDKLYVGVEFEVVSTTYYC</sequence>
<dbReference type="SUPFAM" id="SSF49599">
    <property type="entry name" value="TRAF domain-like"/>
    <property type="match status" value="2"/>
</dbReference>
<dbReference type="OMA" id="THGRDEF"/>
<name>A0A178UXI0_ARATH</name>
<dbReference type="IntAct" id="A0A178UXI0">
    <property type="interactions" value="1"/>
</dbReference>
<dbReference type="PANTHER" id="PTHR46162:SF19">
    <property type="entry name" value="TRAF-LIKE FAMILY PROTEIN"/>
    <property type="match status" value="1"/>
</dbReference>
<dbReference type="InterPro" id="IPR002083">
    <property type="entry name" value="MATH/TRAF_dom"/>
</dbReference>
<comment type="interaction">
    <interactant intactId="EBI-25517350">
        <id>A0A178UXI0</id>
    </interactant>
    <interactant intactId="EBI-2460434">
        <id>Q9LRH6</id>
        <label>GATA25</label>
    </interactant>
    <organismsDiffer>false</organismsDiffer>
    <experiments>3</experiments>
</comment>
<dbReference type="Proteomes" id="UP000426265">
    <property type="component" value="Unassembled WGS sequence"/>
</dbReference>
<dbReference type="CDD" id="cd00121">
    <property type="entry name" value="MATH"/>
    <property type="match status" value="2"/>
</dbReference>
<dbReference type="OrthoDB" id="1883087at2759"/>
<dbReference type="PROSITE" id="PS50144">
    <property type="entry name" value="MATH"/>
    <property type="match status" value="2"/>
</dbReference>
<dbReference type="Proteomes" id="UP000434276">
    <property type="component" value="Unassembled WGS sequence"/>
</dbReference>
<dbReference type="EMBL" id="CACRSJ010000109">
    <property type="protein sequence ID" value="VYS61418.1"/>
    <property type="molecule type" value="Genomic_DNA"/>
</dbReference>
<evidence type="ECO:0000313" key="3">
    <source>
        <dbReference type="EMBL" id="CAA0392859.1"/>
    </source>
</evidence>
<dbReference type="Gene3D" id="2.60.210.10">
    <property type="entry name" value="Apoptosis, Tumor Necrosis Factor Receptor Associated Protein 2, Chain A"/>
    <property type="match status" value="2"/>
</dbReference>
<dbReference type="SMART" id="SM00061">
    <property type="entry name" value="MATH"/>
    <property type="match status" value="2"/>
</dbReference>
<dbReference type="EMBL" id="CACSHJ010000095">
    <property type="protein sequence ID" value="CAA0392859.1"/>
    <property type="molecule type" value="Genomic_DNA"/>
</dbReference>
<evidence type="ECO:0000313" key="5">
    <source>
        <dbReference type="EMBL" id="VYS61418.1"/>
    </source>
</evidence>
<feature type="domain" description="MATH" evidence="1">
    <location>
        <begin position="164"/>
        <end position="290"/>
    </location>
</feature>
<dbReference type="GeneID" id="828009"/>
<evidence type="ECO:0000313" key="8">
    <source>
        <dbReference type="Proteomes" id="UP000434276"/>
    </source>
</evidence>
<evidence type="ECO:0000313" key="6">
    <source>
        <dbReference type="Proteomes" id="UP000078284"/>
    </source>
</evidence>
<dbReference type="Pfam" id="PF22486">
    <property type="entry name" value="MATH_2"/>
    <property type="match status" value="2"/>
</dbReference>
<gene>
    <name evidence="2" type="ordered locus">At4g00780</name>
    <name evidence="4" type="ordered locus">AXX17_At4g01020</name>
    <name evidence="5" type="ORF">AN1_LOCUS16850</name>
    <name evidence="3" type="ORF">C24_LOCUS16723</name>
</gene>
<evidence type="ECO:0000313" key="4">
    <source>
        <dbReference type="EMBL" id="OAO98240.1"/>
    </source>
</evidence>
<evidence type="ECO:0000259" key="1">
    <source>
        <dbReference type="PROSITE" id="PS50144"/>
    </source>
</evidence>
<dbReference type="EMBL" id="LUHQ01000004">
    <property type="protein sequence ID" value="OAO98240.1"/>
    <property type="molecule type" value="Genomic_DNA"/>
</dbReference>
<dbReference type="SMR" id="A0A178UXI0"/>
<dbReference type="KEGG" id="ath:AT4G00780"/>
<accession>A0A178UXI0</accession>
<proteinExistence type="evidence at protein level"/>
<dbReference type="Araport" id="AT4G00780"/>
<feature type="domain" description="MATH" evidence="1">
    <location>
        <begin position="19"/>
        <end position="142"/>
    </location>
</feature>
<dbReference type="AlphaFoldDB" id="A0A178UXI0"/>
<dbReference type="Proteomes" id="UP000078284">
    <property type="component" value="Chromosome 4"/>
</dbReference>
<evidence type="ECO:0000313" key="7">
    <source>
        <dbReference type="Proteomes" id="UP000426265"/>
    </source>
</evidence>
<reference evidence="4" key="2">
    <citation type="submission" date="2016-03" db="EMBL/GenBank/DDBJ databases">
        <title>Full-length assembly of Arabidopsis thaliana Ler reveals the complement of translocations and inversions.</title>
        <authorList>
            <person name="Zapata L."/>
            <person name="Schneeberger K."/>
            <person name="Ossowski S."/>
        </authorList>
    </citation>
    <scope>NUCLEOTIDE SEQUENCE [LARGE SCALE GENOMIC DNA]</scope>
    <source>
        <tissue evidence="4">Leaf</tissue>
    </source>
</reference>